<evidence type="ECO:0000256" key="4">
    <source>
        <dbReference type="ARBA" id="ARBA00022771"/>
    </source>
</evidence>
<dbReference type="GO" id="GO:0102265">
    <property type="term" value="F:tRNA-dihydrouridine47 synthase activity"/>
    <property type="evidence" value="ECO:0007669"/>
    <property type="project" value="UniProtKB-EC"/>
</dbReference>
<dbReference type="PANTHER" id="PTHR45846">
    <property type="entry name" value="TRNA-DIHYDROURIDINE(47) SYNTHASE [NAD(P)(+)]-LIKE"/>
    <property type="match status" value="1"/>
</dbReference>
<evidence type="ECO:0000259" key="10">
    <source>
        <dbReference type="Pfam" id="PF01207"/>
    </source>
</evidence>
<feature type="non-terminal residue" evidence="11">
    <location>
        <position position="1"/>
    </location>
</feature>
<accession>A0A3A2Z060</accession>
<comment type="catalytic activity">
    <reaction evidence="8">
        <text>a 5,6-dihydrouridine in mRNA + NADP(+) = a uridine in mRNA + NADPH + H(+)</text>
        <dbReference type="Rhea" id="RHEA:69855"/>
        <dbReference type="Rhea" id="RHEA-COMP:14658"/>
        <dbReference type="Rhea" id="RHEA-COMP:17789"/>
        <dbReference type="ChEBI" id="CHEBI:15378"/>
        <dbReference type="ChEBI" id="CHEBI:57783"/>
        <dbReference type="ChEBI" id="CHEBI:58349"/>
        <dbReference type="ChEBI" id="CHEBI:65315"/>
        <dbReference type="ChEBI" id="CHEBI:74443"/>
    </reaction>
    <physiologicalReaction direction="right-to-left" evidence="8">
        <dbReference type="Rhea" id="RHEA:69857"/>
    </physiologicalReaction>
</comment>
<comment type="catalytic activity">
    <reaction evidence="6">
        <text>5,6-dihydrouridine(47) in tRNA + NAD(+) = uridine(47) in tRNA + NADH + H(+)</text>
        <dbReference type="Rhea" id="RHEA:53364"/>
        <dbReference type="Rhea" id="RHEA-COMP:13539"/>
        <dbReference type="Rhea" id="RHEA-COMP:13540"/>
        <dbReference type="ChEBI" id="CHEBI:15378"/>
        <dbReference type="ChEBI" id="CHEBI:57540"/>
        <dbReference type="ChEBI" id="CHEBI:57945"/>
        <dbReference type="ChEBI" id="CHEBI:65315"/>
        <dbReference type="ChEBI" id="CHEBI:74443"/>
        <dbReference type="EC" id="1.3.1.89"/>
    </reaction>
    <physiologicalReaction direction="right-to-left" evidence="6">
        <dbReference type="Rhea" id="RHEA:53366"/>
    </physiologicalReaction>
</comment>
<dbReference type="AlphaFoldDB" id="A0A3A2Z060"/>
<dbReference type="Gene3D" id="3.20.20.70">
    <property type="entry name" value="Aldolase class I"/>
    <property type="match status" value="1"/>
</dbReference>
<dbReference type="InterPro" id="IPR013785">
    <property type="entry name" value="Aldolase_TIM"/>
</dbReference>
<evidence type="ECO:0000256" key="1">
    <source>
        <dbReference type="ARBA" id="ARBA00005451"/>
    </source>
</evidence>
<keyword evidence="4" id="KW-0862">Zinc</keyword>
<dbReference type="GO" id="GO:0008270">
    <property type="term" value="F:zinc ion binding"/>
    <property type="evidence" value="ECO:0007669"/>
    <property type="project" value="UniProtKB-KW"/>
</dbReference>
<evidence type="ECO:0000256" key="2">
    <source>
        <dbReference type="ARBA" id="ARBA00012376"/>
    </source>
</evidence>
<evidence type="ECO:0000313" key="12">
    <source>
        <dbReference type="Proteomes" id="UP000266188"/>
    </source>
</evidence>
<comment type="catalytic activity">
    <reaction evidence="7">
        <text>a 5,6-dihydrouridine in mRNA + NAD(+) = a uridine in mRNA + NADH + H(+)</text>
        <dbReference type="Rhea" id="RHEA:69851"/>
        <dbReference type="Rhea" id="RHEA-COMP:14658"/>
        <dbReference type="Rhea" id="RHEA-COMP:17789"/>
        <dbReference type="ChEBI" id="CHEBI:15378"/>
        <dbReference type="ChEBI" id="CHEBI:57540"/>
        <dbReference type="ChEBI" id="CHEBI:57945"/>
        <dbReference type="ChEBI" id="CHEBI:65315"/>
        <dbReference type="ChEBI" id="CHEBI:74443"/>
    </reaction>
    <physiologicalReaction direction="right-to-left" evidence="7">
        <dbReference type="Rhea" id="RHEA:69853"/>
    </physiologicalReaction>
</comment>
<proteinExistence type="inferred from homology"/>
<dbReference type="Proteomes" id="UP000266188">
    <property type="component" value="Unassembled WGS sequence"/>
</dbReference>
<reference evidence="12" key="1">
    <citation type="submission" date="2017-02" db="EMBL/GenBank/DDBJ databases">
        <authorList>
            <person name="Tafer H."/>
            <person name="Lopandic K."/>
        </authorList>
    </citation>
    <scope>NUCLEOTIDE SEQUENCE [LARGE SCALE GENOMIC DNA]</scope>
    <source>
        <strain evidence="12">CBS 366.77</strain>
    </source>
</reference>
<feature type="non-terminal residue" evidence="11">
    <location>
        <position position="91"/>
    </location>
</feature>
<sequence>QADWGYIAECSALIKRLNEKTDAVTDTVREPDERMLPNGGRVYFIGNGDCYSQQDYNNHIENAGVDSVMVARGALIKPWIFEEIQTGQYLD</sequence>
<dbReference type="InterPro" id="IPR035587">
    <property type="entry name" value="DUS-like_FMN-bd"/>
</dbReference>
<gene>
    <name evidence="11" type="ORF">PHISCL_11135</name>
</gene>
<dbReference type="EMBL" id="MVGC01004145">
    <property type="protein sequence ID" value="RJE16528.1"/>
    <property type="molecule type" value="Genomic_DNA"/>
</dbReference>
<protein>
    <recommendedName>
        <fullName evidence="3">tRNA-dihydrouridine(47) synthase [NAD(P)(+)]</fullName>
        <ecNumber evidence="2">1.3.1.89</ecNumber>
    </recommendedName>
    <alternativeName>
        <fullName evidence="5">tRNA-dihydrouridine synthase 3</fullName>
    </alternativeName>
</protein>
<dbReference type="Pfam" id="PF01207">
    <property type="entry name" value="Dus"/>
    <property type="match status" value="1"/>
</dbReference>
<dbReference type="EC" id="1.3.1.89" evidence="2"/>
<evidence type="ECO:0000256" key="3">
    <source>
        <dbReference type="ARBA" id="ARBA00022143"/>
    </source>
</evidence>
<dbReference type="OrthoDB" id="259935at2759"/>
<evidence type="ECO:0000256" key="5">
    <source>
        <dbReference type="ARBA" id="ARBA00031322"/>
    </source>
</evidence>
<keyword evidence="4" id="KW-0863">Zinc-finger</keyword>
<dbReference type="PANTHER" id="PTHR45846:SF1">
    <property type="entry name" value="TRNA-DIHYDROURIDINE(47) SYNTHASE [NAD(P)(+)]-LIKE"/>
    <property type="match status" value="1"/>
</dbReference>
<keyword evidence="4" id="KW-0479">Metal-binding</keyword>
<dbReference type="SUPFAM" id="SSF51395">
    <property type="entry name" value="FMN-linked oxidoreductases"/>
    <property type="match status" value="1"/>
</dbReference>
<evidence type="ECO:0000256" key="9">
    <source>
        <dbReference type="ARBA" id="ARBA00049513"/>
    </source>
</evidence>
<comment type="caution">
    <text evidence="11">The sequence shown here is derived from an EMBL/GenBank/DDBJ whole genome shotgun (WGS) entry which is preliminary data.</text>
</comment>
<comment type="similarity">
    <text evidence="1">Belongs to the Dus family. Dus3 subfamily.</text>
</comment>
<comment type="catalytic activity">
    <reaction evidence="9">
        <text>5,6-dihydrouridine(47) in tRNA + NADP(+) = uridine(47) in tRNA + NADPH + H(+)</text>
        <dbReference type="Rhea" id="RHEA:53360"/>
        <dbReference type="Rhea" id="RHEA-COMP:13539"/>
        <dbReference type="Rhea" id="RHEA-COMP:13540"/>
        <dbReference type="ChEBI" id="CHEBI:15378"/>
        <dbReference type="ChEBI" id="CHEBI:57783"/>
        <dbReference type="ChEBI" id="CHEBI:58349"/>
        <dbReference type="ChEBI" id="CHEBI:65315"/>
        <dbReference type="ChEBI" id="CHEBI:74443"/>
        <dbReference type="EC" id="1.3.1.89"/>
    </reaction>
    <physiologicalReaction direction="right-to-left" evidence="9">
        <dbReference type="Rhea" id="RHEA:53362"/>
    </physiologicalReaction>
</comment>
<name>A0A3A2Z060_9EURO</name>
<organism evidence="11 12">
    <name type="scientific">Aspergillus sclerotialis</name>
    <dbReference type="NCBI Taxonomy" id="2070753"/>
    <lineage>
        <taxon>Eukaryota</taxon>
        <taxon>Fungi</taxon>
        <taxon>Dikarya</taxon>
        <taxon>Ascomycota</taxon>
        <taxon>Pezizomycotina</taxon>
        <taxon>Eurotiomycetes</taxon>
        <taxon>Eurotiomycetidae</taxon>
        <taxon>Eurotiales</taxon>
        <taxon>Aspergillaceae</taxon>
        <taxon>Aspergillus</taxon>
        <taxon>Aspergillus subgen. Polypaecilum</taxon>
    </lineage>
</organism>
<dbReference type="GO" id="GO:0003723">
    <property type="term" value="F:RNA binding"/>
    <property type="evidence" value="ECO:0007669"/>
    <property type="project" value="TreeGrafter"/>
</dbReference>
<evidence type="ECO:0000256" key="7">
    <source>
        <dbReference type="ARBA" id="ARBA00048342"/>
    </source>
</evidence>
<evidence type="ECO:0000313" key="11">
    <source>
        <dbReference type="EMBL" id="RJE16528.1"/>
    </source>
</evidence>
<feature type="domain" description="DUS-like FMN-binding" evidence="10">
    <location>
        <begin position="42"/>
        <end position="85"/>
    </location>
</feature>
<keyword evidence="12" id="KW-1185">Reference proteome</keyword>
<evidence type="ECO:0000256" key="6">
    <source>
        <dbReference type="ARBA" id="ARBA00048266"/>
    </source>
</evidence>
<evidence type="ECO:0000256" key="8">
    <source>
        <dbReference type="ARBA" id="ARBA00049447"/>
    </source>
</evidence>
<dbReference type="STRING" id="2070753.A0A3A2Z060"/>